<dbReference type="Gene3D" id="1.10.150.240">
    <property type="entry name" value="Putative phosphatase, domain 2"/>
    <property type="match status" value="1"/>
</dbReference>
<protein>
    <submittedName>
        <fullName evidence="1">HAD family hydrolase</fullName>
    </submittedName>
</protein>
<evidence type="ECO:0000313" key="1">
    <source>
        <dbReference type="EMBL" id="RNE59400.1"/>
    </source>
</evidence>
<dbReference type="NCBIfam" id="TIGR01509">
    <property type="entry name" value="HAD-SF-IA-v3"/>
    <property type="match status" value="1"/>
</dbReference>
<dbReference type="Pfam" id="PF00702">
    <property type="entry name" value="Hydrolase"/>
    <property type="match status" value="1"/>
</dbReference>
<gene>
    <name evidence="1" type="ORF">EEJ31_10020</name>
</gene>
<name>A0A3M8L1I6_9MICO</name>
<accession>A0A3M8L1I6</accession>
<comment type="caution">
    <text evidence="1">The sequence shown here is derived from an EMBL/GenBank/DDBJ whole genome shotgun (WGS) entry which is preliminary data.</text>
</comment>
<organism evidence="1 2">
    <name type="scientific">Cryobacterium tepidiphilum</name>
    <dbReference type="NCBI Taxonomy" id="2486026"/>
    <lineage>
        <taxon>Bacteria</taxon>
        <taxon>Bacillati</taxon>
        <taxon>Actinomycetota</taxon>
        <taxon>Actinomycetes</taxon>
        <taxon>Micrococcales</taxon>
        <taxon>Microbacteriaceae</taxon>
        <taxon>Cryobacterium</taxon>
    </lineage>
</organism>
<dbReference type="InterPro" id="IPR006439">
    <property type="entry name" value="HAD-SF_hydro_IA"/>
</dbReference>
<dbReference type="AlphaFoldDB" id="A0A3M8L1I6"/>
<dbReference type="GO" id="GO:0016787">
    <property type="term" value="F:hydrolase activity"/>
    <property type="evidence" value="ECO:0007669"/>
    <property type="project" value="UniProtKB-KW"/>
</dbReference>
<keyword evidence="1" id="KW-0378">Hydrolase</keyword>
<dbReference type="SUPFAM" id="SSF56784">
    <property type="entry name" value="HAD-like"/>
    <property type="match status" value="1"/>
</dbReference>
<dbReference type="InterPro" id="IPR036412">
    <property type="entry name" value="HAD-like_sf"/>
</dbReference>
<dbReference type="CDD" id="cd07505">
    <property type="entry name" value="HAD_BPGM-like"/>
    <property type="match status" value="1"/>
</dbReference>
<dbReference type="Proteomes" id="UP000279859">
    <property type="component" value="Unassembled WGS sequence"/>
</dbReference>
<keyword evidence="2" id="KW-1185">Reference proteome</keyword>
<dbReference type="PANTHER" id="PTHR18901:SF38">
    <property type="entry name" value="PSEUDOURIDINE-5'-PHOSPHATASE"/>
    <property type="match status" value="1"/>
</dbReference>
<evidence type="ECO:0000313" key="2">
    <source>
        <dbReference type="Proteomes" id="UP000279859"/>
    </source>
</evidence>
<proteinExistence type="predicted"/>
<dbReference type="InterPro" id="IPR023214">
    <property type="entry name" value="HAD_sf"/>
</dbReference>
<sequence length="218" mass="23684">MDGTLVDTEPYWMRAEGELVSSFGGVWTHDDAMLLVGAGLWDSALILQRHGVALDADVIVQRLTDRVQEQLREQGVPWRPGARELLREVVDAGIPTALVTMSVERMARQIAECIDFPAFAHIVSGDAVSEPKPHPEAYLTAARLLGVAPDHCVAIEDSPPGLAAALAAGTISIAVPHQIELPESTMYTRWSTLEHRTVGDLQDLYTARFDASERPGPA</sequence>
<dbReference type="InterPro" id="IPR023198">
    <property type="entry name" value="PGP-like_dom2"/>
</dbReference>
<dbReference type="Gene3D" id="3.40.50.1000">
    <property type="entry name" value="HAD superfamily/HAD-like"/>
    <property type="match status" value="1"/>
</dbReference>
<dbReference type="EMBL" id="RDSR01000016">
    <property type="protein sequence ID" value="RNE59400.1"/>
    <property type="molecule type" value="Genomic_DNA"/>
</dbReference>
<dbReference type="OrthoDB" id="9797743at2"/>
<dbReference type="PANTHER" id="PTHR18901">
    <property type="entry name" value="2-DEOXYGLUCOSE-6-PHOSPHATE PHOSPHATASE 2"/>
    <property type="match status" value="1"/>
</dbReference>
<reference evidence="1 2" key="1">
    <citation type="submission" date="2018-11" db="EMBL/GenBank/DDBJ databases">
        <title>Cryobacterium sp. nov., isolated from rhizosphere soil of lettuce.</title>
        <authorList>
            <person name="Wang Y."/>
        </authorList>
    </citation>
    <scope>NUCLEOTIDE SEQUENCE [LARGE SCALE GENOMIC DNA]</scope>
    <source>
        <strain evidence="1 2">NEAU-85</strain>
    </source>
</reference>